<evidence type="ECO:0000313" key="3">
    <source>
        <dbReference type="Proteomes" id="UP000275408"/>
    </source>
</evidence>
<dbReference type="Proteomes" id="UP000275408">
    <property type="component" value="Unassembled WGS sequence"/>
</dbReference>
<keyword evidence="3" id="KW-1185">Reference proteome</keyword>
<dbReference type="EMBL" id="RCHS01000872">
    <property type="protein sequence ID" value="RMX56292.1"/>
    <property type="molecule type" value="Genomic_DNA"/>
</dbReference>
<organism evidence="2 3">
    <name type="scientific">Pocillopora damicornis</name>
    <name type="common">Cauliflower coral</name>
    <name type="synonym">Millepora damicornis</name>
    <dbReference type="NCBI Taxonomy" id="46731"/>
    <lineage>
        <taxon>Eukaryota</taxon>
        <taxon>Metazoa</taxon>
        <taxon>Cnidaria</taxon>
        <taxon>Anthozoa</taxon>
        <taxon>Hexacorallia</taxon>
        <taxon>Scleractinia</taxon>
        <taxon>Astrocoeniina</taxon>
        <taxon>Pocilloporidae</taxon>
        <taxon>Pocillopora</taxon>
    </lineage>
</organism>
<name>A0A3M6URK5_POCDA</name>
<feature type="compositionally biased region" description="Polar residues" evidence="1">
    <location>
        <begin position="93"/>
        <end position="104"/>
    </location>
</feature>
<reference evidence="2 3" key="1">
    <citation type="journal article" date="2018" name="Sci. Rep.">
        <title>Comparative analysis of the Pocillopora damicornis genome highlights role of immune system in coral evolution.</title>
        <authorList>
            <person name="Cunning R."/>
            <person name="Bay R.A."/>
            <person name="Gillette P."/>
            <person name="Baker A.C."/>
            <person name="Traylor-Knowles N."/>
        </authorList>
    </citation>
    <scope>NUCLEOTIDE SEQUENCE [LARGE SCALE GENOMIC DNA]</scope>
    <source>
        <strain evidence="2">RSMAS</strain>
        <tissue evidence="2">Whole animal</tissue>
    </source>
</reference>
<proteinExistence type="predicted"/>
<feature type="compositionally biased region" description="Gly residues" evidence="1">
    <location>
        <begin position="1"/>
        <end position="10"/>
    </location>
</feature>
<sequence>MSSTGRGFGQSGDQNFDGGRPNKFLYSGKNKKVDPWGSSTDNDHEDSIERALQPKNKFLKTKDTRSSPGCELDDVWSIRKNVQVSQAGKKGTILNTNKSSTSYYSRHGGLSGTGEANSSMLNKGHDTNEDFHSHSNDHKSWSIASRGIFSYSDHPKVIQGNHGTSTVDQPDDILDTRHTPKLDEFDMVQKKNLLNSKLRMAGAPQIANREMSARTRRAKKMRDAHLRSMGLGPFTPSNGSHVNTDNKRDSVNWKQDVDDDF</sequence>
<dbReference type="OrthoDB" id="6154260at2759"/>
<feature type="region of interest" description="Disordered" evidence="1">
    <location>
        <begin position="1"/>
        <end position="72"/>
    </location>
</feature>
<feature type="compositionally biased region" description="Basic and acidic residues" evidence="1">
    <location>
        <begin position="123"/>
        <end position="138"/>
    </location>
</feature>
<dbReference type="OMA" id="IANREMS"/>
<comment type="caution">
    <text evidence="2">The sequence shown here is derived from an EMBL/GenBank/DDBJ whole genome shotgun (WGS) entry which is preliminary data.</text>
</comment>
<evidence type="ECO:0000256" key="1">
    <source>
        <dbReference type="SAM" id="MobiDB-lite"/>
    </source>
</evidence>
<dbReference type="AlphaFoldDB" id="A0A3M6URK5"/>
<gene>
    <name evidence="2" type="ORF">pdam_00011458</name>
</gene>
<feature type="region of interest" description="Disordered" evidence="1">
    <location>
        <begin position="228"/>
        <end position="261"/>
    </location>
</feature>
<feature type="region of interest" description="Disordered" evidence="1">
    <location>
        <begin position="84"/>
        <end position="138"/>
    </location>
</feature>
<evidence type="ECO:0000313" key="2">
    <source>
        <dbReference type="EMBL" id="RMX56292.1"/>
    </source>
</evidence>
<accession>A0A3M6URK5</accession>
<protein>
    <submittedName>
        <fullName evidence="2">Uncharacterized protein</fullName>
    </submittedName>
</protein>